<gene>
    <name evidence="1" type="ORF">GCM10007877_01040</name>
</gene>
<dbReference type="SUPFAM" id="SSF56672">
    <property type="entry name" value="DNA/RNA polymerases"/>
    <property type="match status" value="1"/>
</dbReference>
<name>A0AA37WJM9_9GAMM</name>
<evidence type="ECO:0000313" key="1">
    <source>
        <dbReference type="EMBL" id="GLS24393.1"/>
    </source>
</evidence>
<dbReference type="AlphaFoldDB" id="A0AA37WJM9"/>
<proteinExistence type="predicted"/>
<keyword evidence="2" id="KW-1185">Reference proteome</keyword>
<organism evidence="1 2">
    <name type="scientific">Marinibactrum halimedae</name>
    <dbReference type="NCBI Taxonomy" id="1444977"/>
    <lineage>
        <taxon>Bacteria</taxon>
        <taxon>Pseudomonadati</taxon>
        <taxon>Pseudomonadota</taxon>
        <taxon>Gammaproteobacteria</taxon>
        <taxon>Cellvibrionales</taxon>
        <taxon>Cellvibrionaceae</taxon>
        <taxon>Marinibactrum</taxon>
    </lineage>
</organism>
<protein>
    <submittedName>
        <fullName evidence="1">Uncharacterized protein</fullName>
    </submittedName>
</protein>
<dbReference type="RefSeq" id="WP_232594894.1">
    <property type="nucleotide sequence ID" value="NZ_BSPD01000002.1"/>
</dbReference>
<accession>A0AA37WJM9</accession>
<dbReference type="Proteomes" id="UP001156870">
    <property type="component" value="Unassembled WGS sequence"/>
</dbReference>
<comment type="caution">
    <text evidence="1">The sequence shown here is derived from an EMBL/GenBank/DDBJ whole genome shotgun (WGS) entry which is preliminary data.</text>
</comment>
<evidence type="ECO:0000313" key="2">
    <source>
        <dbReference type="Proteomes" id="UP001156870"/>
    </source>
</evidence>
<dbReference type="InterPro" id="IPR043502">
    <property type="entry name" value="DNA/RNA_pol_sf"/>
</dbReference>
<reference evidence="1 2" key="1">
    <citation type="journal article" date="2014" name="Int. J. Syst. Evol. Microbiol.">
        <title>Complete genome sequence of Corynebacterium casei LMG S-19264T (=DSM 44701T), isolated from a smear-ripened cheese.</title>
        <authorList>
            <consortium name="US DOE Joint Genome Institute (JGI-PGF)"/>
            <person name="Walter F."/>
            <person name="Albersmeier A."/>
            <person name="Kalinowski J."/>
            <person name="Ruckert C."/>
        </authorList>
    </citation>
    <scope>NUCLEOTIDE SEQUENCE [LARGE SCALE GENOMIC DNA]</scope>
    <source>
        <strain evidence="1 2">NBRC 110095</strain>
    </source>
</reference>
<dbReference type="EMBL" id="BSPD01000002">
    <property type="protein sequence ID" value="GLS24393.1"/>
    <property type="molecule type" value="Genomic_DNA"/>
</dbReference>
<sequence length="451" mass="52513">MLWIAIRLPQLPHKLFAPVHSSIQPRPLGTNTLATNTLGTNTLVTNTLGTNTLGTDALGTNCGEPLYRHLNNGEPKEIQTSDPDRIVFSDHKYEFDKRLFALANIGYQFSPHLKVYFPKRDLPPKRQQEPGITFEVSGCLRHFQNLQALYKQLQSSVSQLEVNFKIAVGHSASAAWALTQSEYPINNQISQKELLTRLCSLPLSHMSEHQTVFQQLSQKGLLTLNDVHTLYKTHYNLLEKDYDQSFLCYLDSLFSIRNNTLTRYKEAKHFHLRYALREATASRQNLIPIMEGMIKQLDHWLKARQQYHTEIQWKFTSPFQQKKVICIHSQSIKQDWKSLLRKTQSHVKSQYLEFDVSTIELIVTRHHSSMIKTQYTHQKQCFQQSTTILNNTHLQQSQSSSEASIQQLKNRNQGIVVYKKRSLASRKSTPFKNWDFRHWIKKPYFFQVIFP</sequence>